<dbReference type="STRING" id="564608.C1N8C6"/>
<evidence type="ECO:0000256" key="1">
    <source>
        <dbReference type="SAM" id="Phobius"/>
    </source>
</evidence>
<accession>C1N8C6</accession>
<keyword evidence="1" id="KW-0812">Transmembrane</keyword>
<organism evidence="3">
    <name type="scientific">Micromonas pusilla (strain CCMP1545)</name>
    <name type="common">Picoplanktonic green alga</name>
    <dbReference type="NCBI Taxonomy" id="564608"/>
    <lineage>
        <taxon>Eukaryota</taxon>
        <taxon>Viridiplantae</taxon>
        <taxon>Chlorophyta</taxon>
        <taxon>Mamiellophyceae</taxon>
        <taxon>Mamiellales</taxon>
        <taxon>Mamiellaceae</taxon>
        <taxon>Micromonas</taxon>
    </lineage>
</organism>
<dbReference type="OMA" id="NPAGFCI"/>
<name>C1N8C6_MICPC</name>
<evidence type="ECO:0000313" key="2">
    <source>
        <dbReference type="EMBL" id="EEH51867.1"/>
    </source>
</evidence>
<keyword evidence="3" id="KW-1185">Reference proteome</keyword>
<dbReference type="eggNOG" id="ENOG502QVC3">
    <property type="taxonomic scope" value="Eukaryota"/>
</dbReference>
<feature type="transmembrane region" description="Helical" evidence="1">
    <location>
        <begin position="67"/>
        <end position="88"/>
    </location>
</feature>
<keyword evidence="1" id="KW-0472">Membrane</keyword>
<gene>
    <name evidence="2" type="ORF">MICPUCDRAFT_23366</name>
</gene>
<proteinExistence type="predicted"/>
<dbReference type="PANTHER" id="PTHR15852">
    <property type="entry name" value="PLASTID TRANSCRIPTIONALLY ACTIVE PROTEIN"/>
    <property type="match status" value="1"/>
</dbReference>
<dbReference type="Proteomes" id="UP000001876">
    <property type="component" value="Unassembled WGS sequence"/>
</dbReference>
<protein>
    <submittedName>
        <fullName evidence="2">Predicted protein</fullName>
    </submittedName>
</protein>
<dbReference type="AlphaFoldDB" id="C1N8C6"/>
<reference evidence="2 3" key="1">
    <citation type="journal article" date="2009" name="Science">
        <title>Green evolution and dynamic adaptations revealed by genomes of the marine picoeukaryotes Micromonas.</title>
        <authorList>
            <person name="Worden A.Z."/>
            <person name="Lee J.H."/>
            <person name="Mock T."/>
            <person name="Rouze P."/>
            <person name="Simmons M.P."/>
            <person name="Aerts A.L."/>
            <person name="Allen A.E."/>
            <person name="Cuvelier M.L."/>
            <person name="Derelle E."/>
            <person name="Everett M.V."/>
            <person name="Foulon E."/>
            <person name="Grimwood J."/>
            <person name="Gundlach H."/>
            <person name="Henrissat B."/>
            <person name="Napoli C."/>
            <person name="McDonald S.M."/>
            <person name="Parker M.S."/>
            <person name="Rombauts S."/>
            <person name="Salamov A."/>
            <person name="Von Dassow P."/>
            <person name="Badger J.H."/>
            <person name="Coutinho P.M."/>
            <person name="Demir E."/>
            <person name="Dubchak I."/>
            <person name="Gentemann C."/>
            <person name="Eikrem W."/>
            <person name="Gready J.E."/>
            <person name="John U."/>
            <person name="Lanier W."/>
            <person name="Lindquist E.A."/>
            <person name="Lucas S."/>
            <person name="Mayer K.F."/>
            <person name="Moreau H."/>
            <person name="Not F."/>
            <person name="Otillar R."/>
            <person name="Panaud O."/>
            <person name="Pangilinan J."/>
            <person name="Paulsen I."/>
            <person name="Piegu B."/>
            <person name="Poliakov A."/>
            <person name="Robbens S."/>
            <person name="Schmutz J."/>
            <person name="Toulza E."/>
            <person name="Wyss T."/>
            <person name="Zelensky A."/>
            <person name="Zhou K."/>
            <person name="Armbrust E.V."/>
            <person name="Bhattacharya D."/>
            <person name="Goodenough U.W."/>
            <person name="Van de Peer Y."/>
            <person name="Grigoriev I.V."/>
        </authorList>
    </citation>
    <scope>NUCLEOTIDE SEQUENCE [LARGE SCALE GENOMIC DNA]</scope>
    <source>
        <strain evidence="2 3">CCMP1545</strain>
    </source>
</reference>
<dbReference type="OrthoDB" id="201720at2759"/>
<dbReference type="RefSeq" id="XP_003064245.1">
    <property type="nucleotide sequence ID" value="XM_003064199.1"/>
</dbReference>
<keyword evidence="1" id="KW-1133">Transmembrane helix</keyword>
<dbReference type="KEGG" id="mpp:MICPUCDRAFT_23366"/>
<dbReference type="GeneID" id="9689500"/>
<sequence length="227" mass="25234">MIPSELMNNIESRKQRVFIMLEEVRRLRVQLQLRTRDAEEPPPPPREYESVVPGFPRITENNYNDYYIYWSAVVIGFLIFGGLIAPLAEVKLGMGGTSYLEFIEFVGLPRQLAEIDPIVASFTGGAVGAIRRVLYTGPHTTAAFFAIEIQNFKEQERKLCMYCKGTGYLTCAECSTSASPGRLVDPSSGSKCYCGVCMGTAKVMCTSCLCTGRGMVTEHDPRIDPFD</sequence>
<evidence type="ECO:0000313" key="3">
    <source>
        <dbReference type="Proteomes" id="UP000001876"/>
    </source>
</evidence>
<dbReference type="PANTHER" id="PTHR15852:SF8">
    <property type="entry name" value="PROTEIN ORANGE-LIKE, CHLOROPLASTIC"/>
    <property type="match status" value="1"/>
</dbReference>
<dbReference type="EMBL" id="GG663750">
    <property type="protein sequence ID" value="EEH51867.1"/>
    <property type="molecule type" value="Genomic_DNA"/>
</dbReference>